<evidence type="ECO:0000313" key="4">
    <source>
        <dbReference type="EMBL" id="RPD53358.1"/>
    </source>
</evidence>
<feature type="region of interest" description="Disordered" evidence="1">
    <location>
        <begin position="285"/>
        <end position="320"/>
    </location>
</feature>
<reference evidence="4" key="1">
    <citation type="journal article" date="2018" name="Genome Biol. Evol.">
        <title>Genomics and development of Lentinus tigrinus, a white-rot wood-decaying mushroom with dimorphic fruiting bodies.</title>
        <authorList>
            <person name="Wu B."/>
            <person name="Xu Z."/>
            <person name="Knudson A."/>
            <person name="Carlson A."/>
            <person name="Chen N."/>
            <person name="Kovaka S."/>
            <person name="LaButti K."/>
            <person name="Lipzen A."/>
            <person name="Pennachio C."/>
            <person name="Riley R."/>
            <person name="Schakwitz W."/>
            <person name="Umezawa K."/>
            <person name="Ohm R.A."/>
            <person name="Grigoriev I.V."/>
            <person name="Nagy L.G."/>
            <person name="Gibbons J."/>
            <person name="Hibbett D."/>
        </authorList>
    </citation>
    <scope>NUCLEOTIDE SEQUENCE [LARGE SCALE GENOMIC DNA]</scope>
    <source>
        <strain evidence="4">ALCF2SS1-6</strain>
    </source>
</reference>
<dbReference type="Pfam" id="PF20151">
    <property type="entry name" value="DUF6533"/>
    <property type="match status" value="1"/>
</dbReference>
<gene>
    <name evidence="4" type="ORF">L227DRAFT_658258</name>
</gene>
<feature type="domain" description="DUF6533" evidence="3">
    <location>
        <begin position="47"/>
        <end position="88"/>
    </location>
</feature>
<keyword evidence="2" id="KW-0812">Transmembrane</keyword>
<evidence type="ECO:0000259" key="3">
    <source>
        <dbReference type="Pfam" id="PF20151"/>
    </source>
</evidence>
<feature type="compositionally biased region" description="Basic and acidic residues" evidence="1">
    <location>
        <begin position="285"/>
        <end position="298"/>
    </location>
</feature>
<feature type="transmembrane region" description="Helical" evidence="2">
    <location>
        <begin position="80"/>
        <end position="99"/>
    </location>
</feature>
<name>A0A5C2RP15_9APHY</name>
<feature type="transmembrane region" description="Helical" evidence="2">
    <location>
        <begin position="190"/>
        <end position="214"/>
    </location>
</feature>
<feature type="transmembrane region" description="Helical" evidence="2">
    <location>
        <begin position="220"/>
        <end position="237"/>
    </location>
</feature>
<dbReference type="AlphaFoldDB" id="A0A5C2RP15"/>
<feature type="transmembrane region" description="Helical" evidence="2">
    <location>
        <begin position="42"/>
        <end position="59"/>
    </location>
</feature>
<feature type="transmembrane region" description="Helical" evidence="2">
    <location>
        <begin position="139"/>
        <end position="160"/>
    </location>
</feature>
<dbReference type="OrthoDB" id="2756573at2759"/>
<accession>A0A5C2RP15</accession>
<feature type="compositionally biased region" description="Polar residues" evidence="1">
    <location>
        <begin position="308"/>
        <end position="320"/>
    </location>
</feature>
<organism evidence="4 5">
    <name type="scientific">Lentinus tigrinus ALCF2SS1-6</name>
    <dbReference type="NCBI Taxonomy" id="1328759"/>
    <lineage>
        <taxon>Eukaryota</taxon>
        <taxon>Fungi</taxon>
        <taxon>Dikarya</taxon>
        <taxon>Basidiomycota</taxon>
        <taxon>Agaricomycotina</taxon>
        <taxon>Agaricomycetes</taxon>
        <taxon>Polyporales</taxon>
        <taxon>Polyporaceae</taxon>
        <taxon>Lentinus</taxon>
    </lineage>
</organism>
<dbReference type="Proteomes" id="UP000313359">
    <property type="component" value="Unassembled WGS sequence"/>
</dbReference>
<protein>
    <recommendedName>
        <fullName evidence="3">DUF6533 domain-containing protein</fullName>
    </recommendedName>
</protein>
<evidence type="ECO:0000256" key="1">
    <source>
        <dbReference type="SAM" id="MobiDB-lite"/>
    </source>
</evidence>
<sequence>MSSDTDASDLVAVFSDLYTGEYCNIATSGVFSAMSAHPQLDLSLGLAAALFIYEVLITLDREVACFWTSKQSKSGARLLFLANKWISVIVSAMAFAQMANLSSDKGFTQYGYNLQGFLFPPFGCTVIDDTTESLQTKCVLLYISRIPLIVADTLLICITWSKLISREALRGIGQSKRLSLSDVLLRDGTIYFVVLFVMNVLHFSLSLAALAIGADGASNVSIFTAPITAILISRFLLQLQEADQQVVRVDFDDPLHSSRDPYDDVPSFISSLGAFINPDLASANDDAHLDMHTSSHSDGEEEGGTHPSEPQATASSSASV</sequence>
<dbReference type="InterPro" id="IPR045340">
    <property type="entry name" value="DUF6533"/>
</dbReference>
<dbReference type="EMBL" id="ML122323">
    <property type="protein sequence ID" value="RPD53358.1"/>
    <property type="molecule type" value="Genomic_DNA"/>
</dbReference>
<keyword evidence="2" id="KW-0472">Membrane</keyword>
<evidence type="ECO:0000313" key="5">
    <source>
        <dbReference type="Proteomes" id="UP000313359"/>
    </source>
</evidence>
<keyword evidence="2" id="KW-1133">Transmembrane helix</keyword>
<keyword evidence="5" id="KW-1185">Reference proteome</keyword>
<evidence type="ECO:0000256" key="2">
    <source>
        <dbReference type="SAM" id="Phobius"/>
    </source>
</evidence>
<proteinExistence type="predicted"/>